<dbReference type="Proteomes" id="UP000026962">
    <property type="component" value="Chromosome 9"/>
</dbReference>
<dbReference type="HOGENOM" id="CLU_1868464_0_0_1"/>
<dbReference type="Gramene" id="OPUNC09G14620.1">
    <property type="protein sequence ID" value="OPUNC09G14620.1"/>
    <property type="gene ID" value="OPUNC09G14620"/>
</dbReference>
<reference evidence="2" key="1">
    <citation type="submission" date="2015-04" db="UniProtKB">
        <authorList>
            <consortium name="EnsemblPlants"/>
        </authorList>
    </citation>
    <scope>IDENTIFICATION</scope>
</reference>
<evidence type="ECO:0000313" key="3">
    <source>
        <dbReference type="Proteomes" id="UP000026962"/>
    </source>
</evidence>
<organism evidence="2">
    <name type="scientific">Oryza punctata</name>
    <name type="common">Red rice</name>
    <dbReference type="NCBI Taxonomy" id="4537"/>
    <lineage>
        <taxon>Eukaryota</taxon>
        <taxon>Viridiplantae</taxon>
        <taxon>Streptophyta</taxon>
        <taxon>Embryophyta</taxon>
        <taxon>Tracheophyta</taxon>
        <taxon>Spermatophyta</taxon>
        <taxon>Magnoliopsida</taxon>
        <taxon>Liliopsida</taxon>
        <taxon>Poales</taxon>
        <taxon>Poaceae</taxon>
        <taxon>BOP clade</taxon>
        <taxon>Oryzoideae</taxon>
        <taxon>Oryzeae</taxon>
        <taxon>Oryzinae</taxon>
        <taxon>Oryza</taxon>
    </lineage>
</organism>
<dbReference type="AlphaFoldDB" id="A0A0E0M3A8"/>
<evidence type="ECO:0000256" key="1">
    <source>
        <dbReference type="SAM" id="MobiDB-lite"/>
    </source>
</evidence>
<reference evidence="2" key="2">
    <citation type="submission" date="2018-05" db="EMBL/GenBank/DDBJ databases">
        <title>OpunRS2 (Oryza punctata Reference Sequence Version 2).</title>
        <authorList>
            <person name="Zhang J."/>
            <person name="Kudrna D."/>
            <person name="Lee S."/>
            <person name="Talag J."/>
            <person name="Welchert J."/>
            <person name="Wing R.A."/>
        </authorList>
    </citation>
    <scope>NUCLEOTIDE SEQUENCE [LARGE SCALE GENOMIC DNA]</scope>
</reference>
<feature type="region of interest" description="Disordered" evidence="1">
    <location>
        <begin position="50"/>
        <end position="83"/>
    </location>
</feature>
<sequence length="137" mass="15103">MATGTRRRWVPRDWWWPSGDRRGSGAAIDGEGGATILLLSAFDLKEPAVKANRGGGGWDARCGMTPRETREGGEQRWMGAAARRDEGMERWRRQLNGGRWIRRATWVRSLTGGGVVVAVRATDLGVAAAIGKEERKE</sequence>
<accession>A0A0E0M3A8</accession>
<dbReference type="EnsemblPlants" id="OPUNC09G14620.1">
    <property type="protein sequence ID" value="OPUNC09G14620.1"/>
    <property type="gene ID" value="OPUNC09G14620"/>
</dbReference>
<protein>
    <recommendedName>
        <fullName evidence="4">DUF834 domain-containing protein</fullName>
    </recommendedName>
</protein>
<evidence type="ECO:0000313" key="2">
    <source>
        <dbReference type="EnsemblPlants" id="OPUNC09G14620.1"/>
    </source>
</evidence>
<name>A0A0E0M3A8_ORYPU</name>
<evidence type="ECO:0008006" key="4">
    <source>
        <dbReference type="Google" id="ProtNLM"/>
    </source>
</evidence>
<keyword evidence="3" id="KW-1185">Reference proteome</keyword>
<proteinExistence type="predicted"/>